<dbReference type="Proteomes" id="UP000008144">
    <property type="component" value="Unassembled WGS sequence"/>
</dbReference>
<name>H2XYG0_CIOIN</name>
<keyword evidence="2" id="KW-1185">Reference proteome</keyword>
<reference evidence="1" key="2">
    <citation type="submission" date="2025-08" db="UniProtKB">
        <authorList>
            <consortium name="Ensembl"/>
        </authorList>
    </citation>
    <scope>IDENTIFICATION</scope>
</reference>
<protein>
    <submittedName>
        <fullName evidence="1">Uncharacterized protein</fullName>
    </submittedName>
</protein>
<evidence type="ECO:0000313" key="2">
    <source>
        <dbReference type="Proteomes" id="UP000008144"/>
    </source>
</evidence>
<accession>H2XYG0</accession>
<evidence type="ECO:0000313" key="1">
    <source>
        <dbReference type="Ensembl" id="ENSCINP00000034694.1"/>
    </source>
</evidence>
<reference evidence="2" key="1">
    <citation type="journal article" date="2002" name="Science">
        <title>The draft genome of Ciona intestinalis: insights into chordate and vertebrate origins.</title>
        <authorList>
            <person name="Dehal P."/>
            <person name="Satou Y."/>
            <person name="Campbell R.K."/>
            <person name="Chapman J."/>
            <person name="Degnan B."/>
            <person name="De Tomaso A."/>
            <person name="Davidson B."/>
            <person name="Di Gregorio A."/>
            <person name="Gelpke M."/>
            <person name="Goodstein D.M."/>
            <person name="Harafuji N."/>
            <person name="Hastings K.E."/>
            <person name="Ho I."/>
            <person name="Hotta K."/>
            <person name="Huang W."/>
            <person name="Kawashima T."/>
            <person name="Lemaire P."/>
            <person name="Martinez D."/>
            <person name="Meinertzhagen I.A."/>
            <person name="Necula S."/>
            <person name="Nonaka M."/>
            <person name="Putnam N."/>
            <person name="Rash S."/>
            <person name="Saiga H."/>
            <person name="Satake M."/>
            <person name="Terry A."/>
            <person name="Yamada L."/>
            <person name="Wang H.G."/>
            <person name="Awazu S."/>
            <person name="Azumi K."/>
            <person name="Boore J."/>
            <person name="Branno M."/>
            <person name="Chin-Bow S."/>
            <person name="DeSantis R."/>
            <person name="Doyle S."/>
            <person name="Francino P."/>
            <person name="Keys D.N."/>
            <person name="Haga S."/>
            <person name="Hayashi H."/>
            <person name="Hino K."/>
            <person name="Imai K.S."/>
            <person name="Inaba K."/>
            <person name="Kano S."/>
            <person name="Kobayashi K."/>
            <person name="Kobayashi M."/>
            <person name="Lee B.I."/>
            <person name="Makabe K.W."/>
            <person name="Manohar C."/>
            <person name="Matassi G."/>
            <person name="Medina M."/>
            <person name="Mochizuki Y."/>
            <person name="Mount S."/>
            <person name="Morishita T."/>
            <person name="Miura S."/>
            <person name="Nakayama A."/>
            <person name="Nishizaka S."/>
            <person name="Nomoto H."/>
            <person name="Ohta F."/>
            <person name="Oishi K."/>
            <person name="Rigoutsos I."/>
            <person name="Sano M."/>
            <person name="Sasaki A."/>
            <person name="Sasakura Y."/>
            <person name="Shoguchi E."/>
            <person name="Shin-i T."/>
            <person name="Spagnuolo A."/>
            <person name="Stainier D."/>
            <person name="Suzuki M.M."/>
            <person name="Tassy O."/>
            <person name="Takatori N."/>
            <person name="Tokuoka M."/>
            <person name="Yagi K."/>
            <person name="Yoshizaki F."/>
            <person name="Wada S."/>
            <person name="Zhang C."/>
            <person name="Hyatt P.D."/>
            <person name="Larimer F."/>
            <person name="Detter C."/>
            <person name="Doggett N."/>
            <person name="Glavina T."/>
            <person name="Hawkins T."/>
            <person name="Richardson P."/>
            <person name="Lucas S."/>
            <person name="Kohara Y."/>
            <person name="Levine M."/>
            <person name="Satoh N."/>
            <person name="Rokhsar D.S."/>
        </authorList>
    </citation>
    <scope>NUCLEOTIDE SEQUENCE [LARGE SCALE GENOMIC DNA]</scope>
</reference>
<proteinExistence type="predicted"/>
<dbReference type="AlphaFoldDB" id="H2XYG0"/>
<organism evidence="1 2">
    <name type="scientific">Ciona intestinalis</name>
    <name type="common">Transparent sea squirt</name>
    <name type="synonym">Ascidia intestinalis</name>
    <dbReference type="NCBI Taxonomy" id="7719"/>
    <lineage>
        <taxon>Eukaryota</taxon>
        <taxon>Metazoa</taxon>
        <taxon>Chordata</taxon>
        <taxon>Tunicata</taxon>
        <taxon>Ascidiacea</taxon>
        <taxon>Phlebobranchia</taxon>
        <taxon>Cionidae</taxon>
        <taxon>Ciona</taxon>
    </lineage>
</organism>
<dbReference type="HOGENOM" id="CLU_3124471_0_0_1"/>
<dbReference type="InParanoid" id="H2XYG0"/>
<dbReference type="Ensembl" id="ENSCINT00000036650.1">
    <property type="protein sequence ID" value="ENSCINP00000034694.1"/>
    <property type="gene ID" value="ENSCING00000019910.1"/>
</dbReference>
<sequence>MFYFCCWRVTLSRTNFLASRTFHYFRCLVFSVHTFVCKATLPSGGSGSSV</sequence>
<reference evidence="1" key="3">
    <citation type="submission" date="2025-09" db="UniProtKB">
        <authorList>
            <consortium name="Ensembl"/>
        </authorList>
    </citation>
    <scope>IDENTIFICATION</scope>
</reference>